<dbReference type="EMBL" id="LR746276">
    <property type="protein sequence ID" value="CAA7407323.1"/>
    <property type="molecule type" value="Genomic_DNA"/>
</dbReference>
<reference evidence="5" key="1">
    <citation type="submission" date="2020-02" db="EMBL/GenBank/DDBJ databases">
        <authorList>
            <person name="Scholz U."/>
            <person name="Mascher M."/>
            <person name="Fiebig A."/>
        </authorList>
    </citation>
    <scope>NUCLEOTIDE SEQUENCE</scope>
</reference>
<protein>
    <recommendedName>
        <fullName evidence="4">Protein kinase domain-containing protein</fullName>
    </recommendedName>
</protein>
<evidence type="ECO:0000313" key="6">
    <source>
        <dbReference type="Proteomes" id="UP000663760"/>
    </source>
</evidence>
<dbReference type="InterPro" id="IPR011009">
    <property type="entry name" value="Kinase-like_dom_sf"/>
</dbReference>
<comment type="similarity">
    <text evidence="1">Belongs to the protein kinase superfamily. STE Ser/Thr protein kinase family. STE20 subfamily.</text>
</comment>
<dbReference type="SUPFAM" id="SSF56112">
    <property type="entry name" value="Protein kinase-like (PK-like)"/>
    <property type="match status" value="1"/>
</dbReference>
<evidence type="ECO:0000313" key="5">
    <source>
        <dbReference type="EMBL" id="CAA7407323.1"/>
    </source>
</evidence>
<feature type="transmembrane region" description="Helical" evidence="3">
    <location>
        <begin position="263"/>
        <end position="281"/>
    </location>
</feature>
<evidence type="ECO:0000256" key="3">
    <source>
        <dbReference type="SAM" id="Phobius"/>
    </source>
</evidence>
<keyword evidence="3" id="KW-1133">Transmembrane helix</keyword>
<feature type="binding site" evidence="2">
    <location>
        <position position="42"/>
    </location>
    <ligand>
        <name>ATP</name>
        <dbReference type="ChEBI" id="CHEBI:30616"/>
    </ligand>
</feature>
<dbReference type="InterPro" id="IPR017441">
    <property type="entry name" value="Protein_kinase_ATP_BS"/>
</dbReference>
<evidence type="ECO:0000256" key="2">
    <source>
        <dbReference type="PROSITE-ProRule" id="PRU10141"/>
    </source>
</evidence>
<dbReference type="OrthoDB" id="248923at2759"/>
<dbReference type="FunFam" id="3.30.200.20:FF:000099">
    <property type="entry name" value="Serine/threonine-protein kinase BLUS1"/>
    <property type="match status" value="1"/>
</dbReference>
<dbReference type="PANTHER" id="PTHR48014:SF24">
    <property type="entry name" value="PROTEIN KINASE SUPERFAMILY PROTEIN"/>
    <property type="match status" value="1"/>
</dbReference>
<proteinExistence type="inferred from homology"/>
<dbReference type="InterPro" id="IPR047173">
    <property type="entry name" value="STRAD_A/B-like"/>
</dbReference>
<keyword evidence="2" id="KW-0067">ATP-binding</keyword>
<evidence type="ECO:0000259" key="4">
    <source>
        <dbReference type="PROSITE" id="PS50011"/>
    </source>
</evidence>
<keyword evidence="6" id="KW-1185">Reference proteome</keyword>
<dbReference type="PROSITE" id="PS00107">
    <property type="entry name" value="PROTEIN_KINASE_ATP"/>
    <property type="match status" value="1"/>
</dbReference>
<dbReference type="AlphaFoldDB" id="A0A7I8LBC2"/>
<dbReference type="GO" id="GO:0043539">
    <property type="term" value="F:protein serine/threonine kinase activator activity"/>
    <property type="evidence" value="ECO:0007669"/>
    <property type="project" value="InterPro"/>
</dbReference>
<dbReference type="PROSITE" id="PS50011">
    <property type="entry name" value="PROTEIN_KINASE_DOM"/>
    <property type="match status" value="1"/>
</dbReference>
<name>A0A7I8LBC2_SPIIN</name>
<evidence type="ECO:0000256" key="1">
    <source>
        <dbReference type="ARBA" id="ARBA00008874"/>
    </source>
</evidence>
<dbReference type="Gene3D" id="3.30.200.20">
    <property type="entry name" value="Phosphorylase Kinase, domain 1"/>
    <property type="match status" value="1"/>
</dbReference>
<accession>A0A7I8LBC2</accession>
<dbReference type="InterPro" id="IPR000719">
    <property type="entry name" value="Prot_kinase_dom"/>
</dbReference>
<feature type="domain" description="Protein kinase" evidence="4">
    <location>
        <begin position="13"/>
        <end position="234"/>
    </location>
</feature>
<dbReference type="GO" id="GO:0004672">
    <property type="term" value="F:protein kinase activity"/>
    <property type="evidence" value="ECO:0007669"/>
    <property type="project" value="InterPro"/>
</dbReference>
<dbReference type="Proteomes" id="UP000663760">
    <property type="component" value="Chromosome 13"/>
</dbReference>
<keyword evidence="3" id="KW-0472">Membrane</keyword>
<dbReference type="PANTHER" id="PTHR48014">
    <property type="entry name" value="SERINE/THREONINE-PROTEIN KINASE FRAY2"/>
    <property type="match status" value="1"/>
</dbReference>
<keyword evidence="3" id="KW-0812">Transmembrane</keyword>
<dbReference type="Pfam" id="PF00069">
    <property type="entry name" value="Pkinase"/>
    <property type="match status" value="1"/>
</dbReference>
<gene>
    <name evidence="5" type="ORF">SI8410_13018001</name>
</gene>
<dbReference type="GO" id="GO:0005524">
    <property type="term" value="F:ATP binding"/>
    <property type="evidence" value="ECO:0007669"/>
    <property type="project" value="UniProtKB-UniRule"/>
</dbReference>
<organism evidence="5 6">
    <name type="scientific">Spirodela intermedia</name>
    <name type="common">Intermediate duckweed</name>
    <dbReference type="NCBI Taxonomy" id="51605"/>
    <lineage>
        <taxon>Eukaryota</taxon>
        <taxon>Viridiplantae</taxon>
        <taxon>Streptophyta</taxon>
        <taxon>Embryophyta</taxon>
        <taxon>Tracheophyta</taxon>
        <taxon>Spermatophyta</taxon>
        <taxon>Magnoliopsida</taxon>
        <taxon>Liliopsida</taxon>
        <taxon>Araceae</taxon>
        <taxon>Lemnoideae</taxon>
        <taxon>Spirodela</taxon>
    </lineage>
</organism>
<keyword evidence="2" id="KW-0547">Nucleotide-binding</keyword>
<dbReference type="Gene3D" id="1.10.510.10">
    <property type="entry name" value="Transferase(Phosphotransferase) domain 1"/>
    <property type="match status" value="1"/>
</dbReference>
<sequence length="287" mass="32472">MERRKYPIHAEEYELYEEVGQGVSACVYKARCIPLNEIVAIKVIDFEKHNSDLRNISREAQTLTLVDHPNVLNAHCSFVNDHTLWIVMPYMAGGSCLHILKSAYPDGFEEAVIATLLREALKGLEYLHQHGHIHRDAGNILVDGRGGVKLGDFGVSACLFDSGDRQRTRNTFVGTPCWADIWSFGITALELAHGHAPFSKYPPMKSFKQMVAMCLVKDPRKRPSSTKLLKHSFFKQARSSDFICRSILEGLPSLGDRIRALKVVFFYSFILTFTLSFCHSFKRKCDS</sequence>